<name>A0A2S4AJ17_STUST</name>
<protein>
    <submittedName>
        <fullName evidence="2">Glyoxalase/bleomycin resistance/extradiol dioxygenase family protein</fullName>
    </submittedName>
</protein>
<accession>A0A2S4AJ17</accession>
<dbReference type="InterPro" id="IPR029068">
    <property type="entry name" value="Glyas_Bleomycin-R_OHBP_Dase"/>
</dbReference>
<reference evidence="2 3" key="1">
    <citation type="submission" date="2018-01" db="EMBL/GenBank/DDBJ databases">
        <title>Denitrification phenotypes of diverse strains of Pseudomonas stutzeri.</title>
        <authorList>
            <person name="Milligan D.A."/>
            <person name="Bergaust L."/>
            <person name="Bakken L.R."/>
            <person name="Frostegard A."/>
        </authorList>
    </citation>
    <scope>NUCLEOTIDE SEQUENCE [LARGE SCALE GENOMIC DNA]</scope>
    <source>
        <strain evidence="2 3">24a13</strain>
    </source>
</reference>
<dbReference type="OrthoDB" id="9800438at2"/>
<evidence type="ECO:0000259" key="1">
    <source>
        <dbReference type="PROSITE" id="PS51819"/>
    </source>
</evidence>
<comment type="caution">
    <text evidence="2">The sequence shown here is derived from an EMBL/GenBank/DDBJ whole genome shotgun (WGS) entry which is preliminary data.</text>
</comment>
<dbReference type="AlphaFoldDB" id="A0A2S4AJ17"/>
<dbReference type="PANTHER" id="PTHR35006:SF2">
    <property type="entry name" value="GLYOXALASE FAMILY PROTEIN (AFU_ORTHOLOGUE AFUA_5G14830)"/>
    <property type="match status" value="1"/>
</dbReference>
<dbReference type="Gene3D" id="3.10.180.10">
    <property type="entry name" value="2,3-Dihydroxybiphenyl 1,2-Dioxygenase, domain 1"/>
    <property type="match status" value="1"/>
</dbReference>
<organism evidence="2 3">
    <name type="scientific">Stutzerimonas stutzeri</name>
    <name type="common">Pseudomonas stutzeri</name>
    <dbReference type="NCBI Taxonomy" id="316"/>
    <lineage>
        <taxon>Bacteria</taxon>
        <taxon>Pseudomonadati</taxon>
        <taxon>Pseudomonadota</taxon>
        <taxon>Gammaproteobacteria</taxon>
        <taxon>Pseudomonadales</taxon>
        <taxon>Pseudomonadaceae</taxon>
        <taxon>Stutzerimonas</taxon>
    </lineage>
</organism>
<evidence type="ECO:0000313" key="3">
    <source>
        <dbReference type="Proteomes" id="UP000237068"/>
    </source>
</evidence>
<dbReference type="SUPFAM" id="SSF54593">
    <property type="entry name" value="Glyoxalase/Bleomycin resistance protein/Dihydroxybiphenyl dioxygenase"/>
    <property type="match status" value="1"/>
</dbReference>
<dbReference type="Proteomes" id="UP000237068">
    <property type="component" value="Unassembled WGS sequence"/>
</dbReference>
<dbReference type="RefSeq" id="WP_103457491.1">
    <property type="nucleotide sequence ID" value="NZ_JAMOHQ010000018.1"/>
</dbReference>
<feature type="domain" description="VOC" evidence="1">
    <location>
        <begin position="1"/>
        <end position="118"/>
    </location>
</feature>
<keyword evidence="2" id="KW-0560">Oxidoreductase</keyword>
<dbReference type="PROSITE" id="PS51819">
    <property type="entry name" value="VOC"/>
    <property type="match status" value="1"/>
</dbReference>
<dbReference type="EMBL" id="PPXG01000008">
    <property type="protein sequence ID" value="POH81379.1"/>
    <property type="molecule type" value="Genomic_DNA"/>
</dbReference>
<dbReference type="GO" id="GO:0051213">
    <property type="term" value="F:dioxygenase activity"/>
    <property type="evidence" value="ECO:0007669"/>
    <property type="project" value="UniProtKB-KW"/>
</dbReference>
<evidence type="ECO:0000313" key="2">
    <source>
        <dbReference type="EMBL" id="POH81379.1"/>
    </source>
</evidence>
<dbReference type="Pfam" id="PF00903">
    <property type="entry name" value="Glyoxalase"/>
    <property type="match status" value="1"/>
</dbReference>
<keyword evidence="2" id="KW-0223">Dioxygenase</keyword>
<sequence>MFDHVGFGVTNLAESKAFYLSSLAPLGVTAAMEGPNGIGLGRNGKPSMWLYETKDVPAHLHIAIAADSRAEVDAFYKAALAAGGKDNGAPGLRPHYHPNYYGAFIVGPDGHNIEAVCHKAVQ</sequence>
<dbReference type="InterPro" id="IPR037523">
    <property type="entry name" value="VOC_core"/>
</dbReference>
<proteinExistence type="predicted"/>
<dbReference type="InterPro" id="IPR004360">
    <property type="entry name" value="Glyas_Fos-R_dOase_dom"/>
</dbReference>
<dbReference type="CDD" id="cd07262">
    <property type="entry name" value="VOC_like"/>
    <property type="match status" value="1"/>
</dbReference>
<gene>
    <name evidence="2" type="ORF">CXK91_18255</name>
</gene>
<dbReference type="PANTHER" id="PTHR35006">
    <property type="entry name" value="GLYOXALASE FAMILY PROTEIN (AFU_ORTHOLOGUE AFUA_5G14830)"/>
    <property type="match status" value="1"/>
</dbReference>